<keyword evidence="2" id="KW-1185">Reference proteome</keyword>
<evidence type="ECO:0000313" key="2">
    <source>
        <dbReference type="Proteomes" id="UP000022141"/>
    </source>
</evidence>
<comment type="caution">
    <text evidence="1">The sequence shown here is derived from an EMBL/GenBank/DDBJ whole genome shotgun (WGS) entry which is preliminary data.</text>
</comment>
<accession>A0A011P1N2</accession>
<evidence type="ECO:0000313" key="1">
    <source>
        <dbReference type="EMBL" id="EXI88898.1"/>
    </source>
</evidence>
<proteinExistence type="predicted"/>
<gene>
    <name evidence="1" type="ORF">AW11_02001</name>
</gene>
<sequence length="296" mass="31903">MHQRKQGVRAGHRFFGRDAADLLDGAAEEVEDVRAARALVLIDGHRDVVGHFAQARIALLEQADVLPDAGEDRRSVRRRRLGRRVDLATNPAQRAVGQANPVLALPGLTARRRAADSMLDALHVGVYDLSRGEIGIGEQGAALQSADFVQALAEKGIANPRRTNLALEDHGRDAVGDLTQARLGARYRRLLCLALGDVDDRAKQAGDAAVGLGQGRPVEDRVAPAAIGQLDLRLVDLLADCLQELAILFRVRLREFGREEVVHGSPGPLVARNAEELGERAVEVLIMPAGVGEVDR</sequence>
<reference evidence="1" key="1">
    <citation type="submission" date="2014-02" db="EMBL/GenBank/DDBJ databases">
        <title>Expanding our view of genomic diversity in Candidatus Accumulibacter clades.</title>
        <authorList>
            <person name="Skennerton C.T."/>
            <person name="Barr J.J."/>
            <person name="Slater F.R."/>
            <person name="Bond P.L."/>
            <person name="Tyson G.W."/>
        </authorList>
    </citation>
    <scope>NUCLEOTIDE SEQUENCE [LARGE SCALE GENOMIC DNA]</scope>
</reference>
<dbReference type="STRING" id="1454004.AW11_02001"/>
<organism evidence="1 2">
    <name type="scientific">Accumulibacter regalis</name>
    <dbReference type="NCBI Taxonomy" id="522306"/>
    <lineage>
        <taxon>Bacteria</taxon>
        <taxon>Pseudomonadati</taxon>
        <taxon>Pseudomonadota</taxon>
        <taxon>Betaproteobacteria</taxon>
        <taxon>Candidatus Accumulibacter</taxon>
    </lineage>
</organism>
<dbReference type="EMBL" id="JEMY01000024">
    <property type="protein sequence ID" value="EXI88898.1"/>
    <property type="molecule type" value="Genomic_DNA"/>
</dbReference>
<dbReference type="AlphaFoldDB" id="A0A011P1N2"/>
<protein>
    <submittedName>
        <fullName evidence="1">Uncharacterized protein</fullName>
    </submittedName>
</protein>
<dbReference type="Proteomes" id="UP000022141">
    <property type="component" value="Unassembled WGS sequence"/>
</dbReference>
<name>A0A011P1N2_ACCRE</name>